<evidence type="ECO:0000256" key="4">
    <source>
        <dbReference type="ARBA" id="ARBA00013673"/>
    </source>
</evidence>
<dbReference type="GO" id="GO:0070042">
    <property type="term" value="F:rRNA (uridine-N3-)-methyltransferase activity"/>
    <property type="evidence" value="ECO:0007669"/>
    <property type="project" value="TreeGrafter"/>
</dbReference>
<dbReference type="NCBIfam" id="NF008692">
    <property type="entry name" value="PRK11713.1-5"/>
    <property type="match status" value="1"/>
</dbReference>
<dbReference type="EC" id="2.1.1.193" evidence="3 12"/>
<evidence type="ECO:0000313" key="16">
    <source>
        <dbReference type="Proteomes" id="UP000289166"/>
    </source>
</evidence>
<reference evidence="16" key="1">
    <citation type="submission" date="2018-11" db="EMBL/GenBank/DDBJ databases">
        <title>Genome sequencing of a novel mesophilic and cellulolytic organism within the genus Hungateiclostridium.</title>
        <authorList>
            <person name="Rettenmaier R."/>
            <person name="Liebl W."/>
            <person name="Zverlov V."/>
        </authorList>
    </citation>
    <scope>NUCLEOTIDE SEQUENCE [LARGE SCALE GENOMIC DNA]</scope>
    <source>
        <strain evidence="16">N2K1</strain>
    </source>
</reference>
<dbReference type="GO" id="GO:0005737">
    <property type="term" value="C:cytoplasm"/>
    <property type="evidence" value="ECO:0007669"/>
    <property type="project" value="UniProtKB-SubCell"/>
</dbReference>
<dbReference type="GO" id="GO:0070475">
    <property type="term" value="P:rRNA base methylation"/>
    <property type="evidence" value="ECO:0007669"/>
    <property type="project" value="TreeGrafter"/>
</dbReference>
<evidence type="ECO:0000259" key="14">
    <source>
        <dbReference type="Pfam" id="PF20260"/>
    </source>
</evidence>
<evidence type="ECO:0000256" key="7">
    <source>
        <dbReference type="ARBA" id="ARBA00022603"/>
    </source>
</evidence>
<evidence type="ECO:0000259" key="13">
    <source>
        <dbReference type="Pfam" id="PF04452"/>
    </source>
</evidence>
<proteinExistence type="inferred from homology"/>
<dbReference type="AlphaFoldDB" id="A0A4Q0I119"/>
<keyword evidence="5 12" id="KW-0963">Cytoplasm</keyword>
<dbReference type="InterPro" id="IPR006700">
    <property type="entry name" value="RsmE"/>
</dbReference>
<dbReference type="Gene3D" id="2.40.240.20">
    <property type="entry name" value="Hypothetical PUA domain-like, domain 1"/>
    <property type="match status" value="1"/>
</dbReference>
<dbReference type="PANTHER" id="PTHR30027">
    <property type="entry name" value="RIBOSOMAL RNA SMALL SUBUNIT METHYLTRANSFERASE E"/>
    <property type="match status" value="1"/>
</dbReference>
<dbReference type="EMBL" id="RLII01000031">
    <property type="protein sequence ID" value="RXE57878.1"/>
    <property type="molecule type" value="Genomic_DNA"/>
</dbReference>
<dbReference type="PANTHER" id="PTHR30027:SF3">
    <property type="entry name" value="16S RRNA (URACIL(1498)-N(3))-METHYLTRANSFERASE"/>
    <property type="match status" value="1"/>
</dbReference>
<dbReference type="NCBIfam" id="TIGR00046">
    <property type="entry name" value="RsmE family RNA methyltransferase"/>
    <property type="match status" value="1"/>
</dbReference>
<evidence type="ECO:0000256" key="6">
    <source>
        <dbReference type="ARBA" id="ARBA00022552"/>
    </source>
</evidence>
<keyword evidence="7 12" id="KW-0489">Methyltransferase</keyword>
<comment type="function">
    <text evidence="10 12">Specifically methylates the N3 position of the uracil ring of uridine 1498 (m3U1498) in 16S rRNA. Acts on the fully assembled 30S ribosomal subunit.</text>
</comment>
<evidence type="ECO:0000256" key="1">
    <source>
        <dbReference type="ARBA" id="ARBA00004496"/>
    </source>
</evidence>
<evidence type="ECO:0000256" key="11">
    <source>
        <dbReference type="ARBA" id="ARBA00047944"/>
    </source>
</evidence>
<accession>A0A4Q0I119</accession>
<keyword evidence="16" id="KW-1185">Reference proteome</keyword>
<evidence type="ECO:0000256" key="3">
    <source>
        <dbReference type="ARBA" id="ARBA00012328"/>
    </source>
</evidence>
<keyword evidence="6 12" id="KW-0698">rRNA processing</keyword>
<dbReference type="Pfam" id="PF20260">
    <property type="entry name" value="PUA_4"/>
    <property type="match status" value="1"/>
</dbReference>
<feature type="domain" description="Ribosomal RNA small subunit methyltransferase E methyltransferase" evidence="13">
    <location>
        <begin position="73"/>
        <end position="239"/>
    </location>
</feature>
<dbReference type="InterPro" id="IPR046887">
    <property type="entry name" value="RsmE_PUA-like"/>
</dbReference>
<gene>
    <name evidence="15" type="ORF">EFD62_15265</name>
</gene>
<evidence type="ECO:0000256" key="2">
    <source>
        <dbReference type="ARBA" id="ARBA00005528"/>
    </source>
</evidence>
<dbReference type="InterPro" id="IPR015947">
    <property type="entry name" value="PUA-like_sf"/>
</dbReference>
<dbReference type="SUPFAM" id="SSF75217">
    <property type="entry name" value="alpha/beta knot"/>
    <property type="match status" value="1"/>
</dbReference>
<dbReference type="CDD" id="cd18084">
    <property type="entry name" value="RsmE-like"/>
    <property type="match status" value="1"/>
</dbReference>
<comment type="similarity">
    <text evidence="2 12">Belongs to the RNA methyltransferase RsmE family.</text>
</comment>
<evidence type="ECO:0000256" key="10">
    <source>
        <dbReference type="ARBA" id="ARBA00025699"/>
    </source>
</evidence>
<feature type="domain" description="Ribosomal RNA small subunit methyltransferase E PUA-like" evidence="14">
    <location>
        <begin position="18"/>
        <end position="56"/>
    </location>
</feature>
<protein>
    <recommendedName>
        <fullName evidence="4 12">Ribosomal RNA small subunit methyltransferase E</fullName>
        <ecNumber evidence="3 12">2.1.1.193</ecNumber>
    </recommendedName>
</protein>
<dbReference type="InterPro" id="IPR029026">
    <property type="entry name" value="tRNA_m1G_MTases_N"/>
</dbReference>
<dbReference type="PIRSF" id="PIRSF015601">
    <property type="entry name" value="MTase_slr0722"/>
    <property type="match status" value="1"/>
</dbReference>
<dbReference type="InterPro" id="IPR029028">
    <property type="entry name" value="Alpha/beta_knot_MTases"/>
</dbReference>
<comment type="subcellular location">
    <subcellularLocation>
        <location evidence="1 12">Cytoplasm</location>
    </subcellularLocation>
</comment>
<keyword evidence="8 12" id="KW-0808">Transferase</keyword>
<dbReference type="InterPro" id="IPR046886">
    <property type="entry name" value="RsmE_MTase_dom"/>
</dbReference>
<evidence type="ECO:0000313" key="15">
    <source>
        <dbReference type="EMBL" id="RXE57878.1"/>
    </source>
</evidence>
<evidence type="ECO:0000256" key="5">
    <source>
        <dbReference type="ARBA" id="ARBA00022490"/>
    </source>
</evidence>
<evidence type="ECO:0000256" key="8">
    <source>
        <dbReference type="ARBA" id="ARBA00022679"/>
    </source>
</evidence>
<dbReference type="SUPFAM" id="SSF88697">
    <property type="entry name" value="PUA domain-like"/>
    <property type="match status" value="1"/>
</dbReference>
<dbReference type="Proteomes" id="UP000289166">
    <property type="component" value="Unassembled WGS sequence"/>
</dbReference>
<comment type="catalytic activity">
    <reaction evidence="11 12">
        <text>uridine(1498) in 16S rRNA + S-adenosyl-L-methionine = N(3)-methyluridine(1498) in 16S rRNA + S-adenosyl-L-homocysteine + H(+)</text>
        <dbReference type="Rhea" id="RHEA:42920"/>
        <dbReference type="Rhea" id="RHEA-COMP:10283"/>
        <dbReference type="Rhea" id="RHEA-COMP:10284"/>
        <dbReference type="ChEBI" id="CHEBI:15378"/>
        <dbReference type="ChEBI" id="CHEBI:57856"/>
        <dbReference type="ChEBI" id="CHEBI:59789"/>
        <dbReference type="ChEBI" id="CHEBI:65315"/>
        <dbReference type="ChEBI" id="CHEBI:74502"/>
        <dbReference type="EC" id="2.1.1.193"/>
    </reaction>
</comment>
<dbReference type="RefSeq" id="WP_069193224.1">
    <property type="nucleotide sequence ID" value="NZ_RLII01000031.1"/>
</dbReference>
<organism evidence="15 16">
    <name type="scientific">Acetivibrio mesophilus</name>
    <dbReference type="NCBI Taxonomy" id="2487273"/>
    <lineage>
        <taxon>Bacteria</taxon>
        <taxon>Bacillati</taxon>
        <taxon>Bacillota</taxon>
        <taxon>Clostridia</taxon>
        <taxon>Eubacteriales</taxon>
        <taxon>Oscillospiraceae</taxon>
        <taxon>Acetivibrio</taxon>
    </lineage>
</organism>
<dbReference type="Gene3D" id="3.40.1280.10">
    <property type="match status" value="1"/>
</dbReference>
<sequence>MPRFFVRKNDVSCDSINISGEDYNHIKKVLRLGNGDRIIACDGEGTDHLVEIVKIEDAMVKTRIIESVKNCTEPPIQITLFQGLPKSDKMDFIIQKAVELGINEIIPVITERTVVKTDRKSGDKKCERWNKISMEAAKQCNRGIIPKVGFPLGFREALDAAKGSSLSLIPYEKEAGTKLKQVLANSSSVGKVSVFIGPEGGFTEKEIEAAVSCGVQPVTLGPRILRTETAGIAVLSILMYELGDVGT</sequence>
<evidence type="ECO:0000256" key="12">
    <source>
        <dbReference type="PIRNR" id="PIRNR015601"/>
    </source>
</evidence>
<comment type="caution">
    <text evidence="15">The sequence shown here is derived from an EMBL/GenBank/DDBJ whole genome shotgun (WGS) entry which is preliminary data.</text>
</comment>
<evidence type="ECO:0000256" key="9">
    <source>
        <dbReference type="ARBA" id="ARBA00022691"/>
    </source>
</evidence>
<dbReference type="Pfam" id="PF04452">
    <property type="entry name" value="Methyltrans_RNA"/>
    <property type="match status" value="1"/>
</dbReference>
<dbReference type="OrthoDB" id="9815641at2"/>
<name>A0A4Q0I119_9FIRM</name>
<keyword evidence="9 12" id="KW-0949">S-adenosyl-L-methionine</keyword>